<dbReference type="PANTHER" id="PTHR14097">
    <property type="entry name" value="OXIDOREDUCTASE HTATIP2"/>
    <property type="match status" value="1"/>
</dbReference>
<dbReference type="AlphaFoldDB" id="A0A2A4G4J2"/>
<reference evidence="1 2" key="1">
    <citation type="submission" date="2017-04" db="EMBL/GenBank/DDBJ databases">
        <title>A new member of the family Flavobacteriaceae isolated from ascidians.</title>
        <authorList>
            <person name="Chen L."/>
        </authorList>
    </citation>
    <scope>NUCLEOTIDE SEQUENCE [LARGE SCALE GENOMIC DNA]</scope>
    <source>
        <strain evidence="1 2">HQA918</strain>
    </source>
</reference>
<dbReference type="Gene3D" id="3.40.50.720">
    <property type="entry name" value="NAD(P)-binding Rossmann-like Domain"/>
    <property type="match status" value="1"/>
</dbReference>
<dbReference type="Proteomes" id="UP000219559">
    <property type="component" value="Unassembled WGS sequence"/>
</dbReference>
<dbReference type="OrthoDB" id="9798632at2"/>
<dbReference type="SUPFAM" id="SSF51735">
    <property type="entry name" value="NAD(P)-binding Rossmann-fold domains"/>
    <property type="match status" value="1"/>
</dbReference>
<comment type="caution">
    <text evidence="1">The sequence shown here is derived from an EMBL/GenBank/DDBJ whole genome shotgun (WGS) entry which is preliminary data.</text>
</comment>
<evidence type="ECO:0000313" key="1">
    <source>
        <dbReference type="EMBL" id="PCE62884.1"/>
    </source>
</evidence>
<gene>
    <name evidence="1" type="ORF">B7P33_16535</name>
</gene>
<evidence type="ECO:0000313" key="2">
    <source>
        <dbReference type="Proteomes" id="UP000219559"/>
    </source>
</evidence>
<sequence>MESASKTAIILGATGLTGGLLLTRLLADGSFGKILSFSRRPVGFKHPKLQEHILDVLKLNEQAELFYADMVFCCIGTTRKKTPDKTLYRAIDLGIPQQAALLCQRNRIETFMVISALGANPDSWFFYNRLKGEMETGVLQAQIPHTYILQPSLILGPRQEQRWGEKIGAVLSKAGQFLMIGPFKKYRPIAAETIAACMHFLALNPYPIDRMASDKIAAIGKKY</sequence>
<dbReference type="RefSeq" id="WP_097440993.1">
    <property type="nucleotide sequence ID" value="NZ_KZ300477.1"/>
</dbReference>
<dbReference type="EMBL" id="NBWU01000007">
    <property type="protein sequence ID" value="PCE62884.1"/>
    <property type="molecule type" value="Genomic_DNA"/>
</dbReference>
<dbReference type="InterPro" id="IPR036291">
    <property type="entry name" value="NAD(P)-bd_dom_sf"/>
</dbReference>
<organism evidence="1 2">
    <name type="scientific">Sediminicola luteus</name>
    <dbReference type="NCBI Taxonomy" id="319238"/>
    <lineage>
        <taxon>Bacteria</taxon>
        <taxon>Pseudomonadati</taxon>
        <taxon>Bacteroidota</taxon>
        <taxon>Flavobacteriia</taxon>
        <taxon>Flavobacteriales</taxon>
        <taxon>Flavobacteriaceae</taxon>
        <taxon>Sediminicola</taxon>
    </lineage>
</organism>
<accession>A0A2A4G4J2</accession>
<dbReference type="PANTHER" id="PTHR14097:SF7">
    <property type="entry name" value="OXIDOREDUCTASE HTATIP2"/>
    <property type="match status" value="1"/>
</dbReference>
<name>A0A2A4G4J2_9FLAO</name>
<protein>
    <submittedName>
        <fullName evidence="1">Nucleoside-diphosphate sugar epimerase</fullName>
    </submittedName>
</protein>
<keyword evidence="2" id="KW-1185">Reference proteome</keyword>
<proteinExistence type="predicted"/>